<accession>A0AAD5R1W1</accession>
<protein>
    <submittedName>
        <fullName evidence="1">Uncharacterized protein</fullName>
    </submittedName>
</protein>
<comment type="caution">
    <text evidence="1">The sequence shown here is derived from an EMBL/GenBank/DDBJ whole genome shotgun (WGS) entry which is preliminary data.</text>
</comment>
<gene>
    <name evidence="1" type="ORF">KIN20_028997</name>
</gene>
<reference evidence="1" key="1">
    <citation type="submission" date="2021-06" db="EMBL/GenBank/DDBJ databases">
        <title>Parelaphostrongylus tenuis whole genome reference sequence.</title>
        <authorList>
            <person name="Garwood T.J."/>
            <person name="Larsen P.A."/>
            <person name="Fountain-Jones N.M."/>
            <person name="Garbe J.R."/>
            <person name="Macchietto M.G."/>
            <person name="Kania S.A."/>
            <person name="Gerhold R.W."/>
            <person name="Richards J.E."/>
            <person name="Wolf T.M."/>
        </authorList>
    </citation>
    <scope>NUCLEOTIDE SEQUENCE</scope>
    <source>
        <strain evidence="1">MNPRO001-30</strain>
        <tissue evidence="1">Meninges</tissue>
    </source>
</reference>
<sequence>MSVQEYRDHLYLVVTLAGSGLMFAPKKVPVSQQLSIKALHGHSRSRCPQKCDREAVLEIVDEKSSMTCLMLVEEFDCCFKAIASNLHEVSKVWSM</sequence>
<evidence type="ECO:0000313" key="2">
    <source>
        <dbReference type="Proteomes" id="UP001196413"/>
    </source>
</evidence>
<organism evidence="1 2">
    <name type="scientific">Parelaphostrongylus tenuis</name>
    <name type="common">Meningeal worm</name>
    <dbReference type="NCBI Taxonomy" id="148309"/>
    <lineage>
        <taxon>Eukaryota</taxon>
        <taxon>Metazoa</taxon>
        <taxon>Ecdysozoa</taxon>
        <taxon>Nematoda</taxon>
        <taxon>Chromadorea</taxon>
        <taxon>Rhabditida</taxon>
        <taxon>Rhabditina</taxon>
        <taxon>Rhabditomorpha</taxon>
        <taxon>Strongyloidea</taxon>
        <taxon>Metastrongylidae</taxon>
        <taxon>Parelaphostrongylus</taxon>
    </lineage>
</organism>
<dbReference type="AlphaFoldDB" id="A0AAD5R1W1"/>
<keyword evidence="2" id="KW-1185">Reference proteome</keyword>
<dbReference type="Proteomes" id="UP001196413">
    <property type="component" value="Unassembled WGS sequence"/>
</dbReference>
<dbReference type="EMBL" id="JAHQIW010006052">
    <property type="protein sequence ID" value="KAJ1367959.1"/>
    <property type="molecule type" value="Genomic_DNA"/>
</dbReference>
<proteinExistence type="predicted"/>
<evidence type="ECO:0000313" key="1">
    <source>
        <dbReference type="EMBL" id="KAJ1367959.1"/>
    </source>
</evidence>
<name>A0AAD5R1W1_PARTN</name>